<dbReference type="Proteomes" id="UP001152607">
    <property type="component" value="Unassembled WGS sequence"/>
</dbReference>
<name>A0A9W4UG91_9PLEO</name>
<gene>
    <name evidence="1" type="ORF">PDIGIT_LOCUS8506</name>
</gene>
<organism evidence="1 2">
    <name type="scientific">Periconia digitata</name>
    <dbReference type="NCBI Taxonomy" id="1303443"/>
    <lineage>
        <taxon>Eukaryota</taxon>
        <taxon>Fungi</taxon>
        <taxon>Dikarya</taxon>
        <taxon>Ascomycota</taxon>
        <taxon>Pezizomycotina</taxon>
        <taxon>Dothideomycetes</taxon>
        <taxon>Pleosporomycetidae</taxon>
        <taxon>Pleosporales</taxon>
        <taxon>Massarineae</taxon>
        <taxon>Periconiaceae</taxon>
        <taxon>Periconia</taxon>
    </lineage>
</organism>
<comment type="caution">
    <text evidence="1">The sequence shown here is derived from an EMBL/GenBank/DDBJ whole genome shotgun (WGS) entry which is preliminary data.</text>
</comment>
<evidence type="ECO:0000313" key="1">
    <source>
        <dbReference type="EMBL" id="CAI6335425.1"/>
    </source>
</evidence>
<accession>A0A9W4UG91</accession>
<dbReference type="AlphaFoldDB" id="A0A9W4UG91"/>
<proteinExistence type="predicted"/>
<evidence type="ECO:0000313" key="2">
    <source>
        <dbReference type="Proteomes" id="UP001152607"/>
    </source>
</evidence>
<reference evidence="1" key="1">
    <citation type="submission" date="2023-01" db="EMBL/GenBank/DDBJ databases">
        <authorList>
            <person name="Van Ghelder C."/>
            <person name="Rancurel C."/>
        </authorList>
    </citation>
    <scope>NUCLEOTIDE SEQUENCE</scope>
    <source>
        <strain evidence="1">CNCM I-4278</strain>
    </source>
</reference>
<sequence>MLQRGLREMHQSFTRRGELSQTYPTLGKDLSSLCIHEISLIVNDLADADLGDFDAASKARTRIAVERGIFSDAVTASLEKSIFLGMET</sequence>
<keyword evidence="2" id="KW-1185">Reference proteome</keyword>
<dbReference type="EMBL" id="CAOQHR010000005">
    <property type="protein sequence ID" value="CAI6335425.1"/>
    <property type="molecule type" value="Genomic_DNA"/>
</dbReference>
<protein>
    <submittedName>
        <fullName evidence="1">Uncharacterized protein</fullName>
    </submittedName>
</protein>